<keyword evidence="7 8" id="KW-0472">Membrane</keyword>
<keyword evidence="5 9" id="KW-0812">Transmembrane</keyword>
<reference evidence="10 11" key="1">
    <citation type="submission" date="2020-01" db="EMBL/GenBank/DDBJ databases">
        <title>Polyphasic characterisation and genomic insights into a novel alkali tolerant bacterium VR-M41.</title>
        <authorList>
            <person name="Vemuluri V.R."/>
        </authorList>
    </citation>
    <scope>NUCLEOTIDE SEQUENCE [LARGE SCALE GENOMIC DNA]</scope>
    <source>
        <strain evidence="10 11">VR-M41</strain>
    </source>
</reference>
<dbReference type="InterPro" id="IPR007208">
    <property type="entry name" value="MrpF/PhaF-like"/>
</dbReference>
<evidence type="ECO:0000256" key="9">
    <source>
        <dbReference type="SAM" id="Phobius"/>
    </source>
</evidence>
<evidence type="ECO:0000256" key="3">
    <source>
        <dbReference type="ARBA" id="ARBA00022448"/>
    </source>
</evidence>
<evidence type="ECO:0000256" key="7">
    <source>
        <dbReference type="ARBA" id="ARBA00023136"/>
    </source>
</evidence>
<evidence type="ECO:0000256" key="5">
    <source>
        <dbReference type="ARBA" id="ARBA00022692"/>
    </source>
</evidence>
<dbReference type="RefSeq" id="WP_166278392.1">
    <property type="nucleotide sequence ID" value="NZ_JAAFGS010000009.1"/>
</dbReference>
<dbReference type="PANTHER" id="PTHR34702:SF1">
    <property type="entry name" value="NA(+)_H(+) ANTIPORTER SUBUNIT F"/>
    <property type="match status" value="1"/>
</dbReference>
<gene>
    <name evidence="10" type="ORF">GYN08_19920</name>
</gene>
<evidence type="ECO:0000256" key="8">
    <source>
        <dbReference type="PIRNR" id="PIRNR028784"/>
    </source>
</evidence>
<proteinExistence type="inferred from homology"/>
<evidence type="ECO:0000256" key="6">
    <source>
        <dbReference type="ARBA" id="ARBA00022989"/>
    </source>
</evidence>
<sequence>MMQTLLFLSMILLALAIFGCLYRVLKGPSLADRIAALDTIGVNIAAEVAVAGAYMRSTAYFELVLLIGILAFLGTVALARYMERGKVLNAPDDPARD</sequence>
<dbReference type="PANTHER" id="PTHR34702">
    <property type="entry name" value="NA(+)/H(+) ANTIPORTER SUBUNIT F1"/>
    <property type="match status" value="1"/>
</dbReference>
<feature type="transmembrane region" description="Helical" evidence="9">
    <location>
        <begin position="60"/>
        <end position="79"/>
    </location>
</feature>
<dbReference type="EMBL" id="JAAFGS010000009">
    <property type="protein sequence ID" value="NGZ77562.1"/>
    <property type="molecule type" value="Genomic_DNA"/>
</dbReference>
<comment type="similarity">
    <text evidence="2 8">Belongs to the CPA3 antiporters (TC 2.A.63) subunit F family.</text>
</comment>
<accession>A0ABX0FEB7</accession>
<keyword evidence="6 9" id="KW-1133">Transmembrane helix</keyword>
<protein>
    <submittedName>
        <fullName evidence="10">Na(+)/H(+) antiporter subunit F1</fullName>
    </submittedName>
</protein>
<keyword evidence="8" id="KW-0406">Ion transport</keyword>
<evidence type="ECO:0000256" key="4">
    <source>
        <dbReference type="ARBA" id="ARBA00022475"/>
    </source>
</evidence>
<name>A0ABX0FEB7_9BACL</name>
<feature type="transmembrane region" description="Helical" evidence="9">
    <location>
        <begin position="34"/>
        <end position="54"/>
    </location>
</feature>
<dbReference type="PIRSF" id="PIRSF028784">
    <property type="entry name" value="MrpF"/>
    <property type="match status" value="1"/>
</dbReference>
<comment type="subcellular location">
    <subcellularLocation>
        <location evidence="1 8">Cell membrane</location>
        <topology evidence="1 8">Multi-pass membrane protein</topology>
    </subcellularLocation>
</comment>
<evidence type="ECO:0000256" key="1">
    <source>
        <dbReference type="ARBA" id="ARBA00004651"/>
    </source>
</evidence>
<evidence type="ECO:0000313" key="11">
    <source>
        <dbReference type="Proteomes" id="UP000800303"/>
    </source>
</evidence>
<evidence type="ECO:0000313" key="10">
    <source>
        <dbReference type="EMBL" id="NGZ77562.1"/>
    </source>
</evidence>
<keyword evidence="4 8" id="KW-1003">Cell membrane</keyword>
<keyword evidence="8" id="KW-0050">Antiport</keyword>
<organism evidence="10 11">
    <name type="scientific">Saccharibacillus alkalitolerans</name>
    <dbReference type="NCBI Taxonomy" id="2705290"/>
    <lineage>
        <taxon>Bacteria</taxon>
        <taxon>Bacillati</taxon>
        <taxon>Bacillota</taxon>
        <taxon>Bacilli</taxon>
        <taxon>Bacillales</taxon>
        <taxon>Paenibacillaceae</taxon>
        <taxon>Saccharibacillus</taxon>
    </lineage>
</organism>
<keyword evidence="3 8" id="KW-0813">Transport</keyword>
<dbReference type="Proteomes" id="UP000800303">
    <property type="component" value="Unassembled WGS sequence"/>
</dbReference>
<feature type="transmembrane region" description="Helical" evidence="9">
    <location>
        <begin position="6"/>
        <end position="25"/>
    </location>
</feature>
<keyword evidence="11" id="KW-1185">Reference proteome</keyword>
<dbReference type="NCBIfam" id="NF009248">
    <property type="entry name" value="PRK12600.1"/>
    <property type="match status" value="1"/>
</dbReference>
<comment type="caution">
    <text evidence="10">The sequence shown here is derived from an EMBL/GenBank/DDBJ whole genome shotgun (WGS) entry which is preliminary data.</text>
</comment>
<dbReference type="Pfam" id="PF04066">
    <property type="entry name" value="MrpF_PhaF"/>
    <property type="match status" value="1"/>
</dbReference>
<evidence type="ECO:0000256" key="2">
    <source>
        <dbReference type="ARBA" id="ARBA00009212"/>
    </source>
</evidence>